<evidence type="ECO:0000313" key="4">
    <source>
        <dbReference type="EMBL" id="MBB5266162.1"/>
    </source>
</evidence>
<accession>A0A7W8HD13</accession>
<feature type="domain" description="Cation-transporting P-type ATPase N-terminal" evidence="3">
    <location>
        <begin position="14"/>
        <end position="74"/>
    </location>
</feature>
<keyword evidence="2" id="KW-1133">Transmembrane helix</keyword>
<evidence type="ECO:0000256" key="2">
    <source>
        <dbReference type="SAM" id="Phobius"/>
    </source>
</evidence>
<dbReference type="EMBL" id="JACHFW010000020">
    <property type="protein sequence ID" value="MBB5266162.1"/>
    <property type="molecule type" value="Genomic_DNA"/>
</dbReference>
<evidence type="ECO:0000259" key="3">
    <source>
        <dbReference type="Pfam" id="PF00690"/>
    </source>
</evidence>
<dbReference type="Proteomes" id="UP000543642">
    <property type="component" value="Unassembled WGS sequence"/>
</dbReference>
<feature type="transmembrane region" description="Helical" evidence="2">
    <location>
        <begin position="60"/>
        <end position="78"/>
    </location>
</feature>
<evidence type="ECO:0000256" key="1">
    <source>
        <dbReference type="SAM" id="MobiDB-lite"/>
    </source>
</evidence>
<keyword evidence="2" id="KW-0812">Transmembrane</keyword>
<keyword evidence="5" id="KW-1185">Reference proteome</keyword>
<reference evidence="4 5" key="1">
    <citation type="submission" date="2020-08" db="EMBL/GenBank/DDBJ databases">
        <title>Genomic Encyclopedia of Type Strains, Phase IV (KMG-IV): sequencing the most valuable type-strain genomes for metagenomic binning, comparative biology and taxonomic classification.</title>
        <authorList>
            <person name="Goeker M."/>
        </authorList>
    </citation>
    <scope>NUCLEOTIDE SEQUENCE [LARGE SCALE GENOMIC DNA]</scope>
    <source>
        <strain evidence="4 5">DSM 106146</strain>
    </source>
</reference>
<keyword evidence="2" id="KW-0472">Membrane</keyword>
<comment type="caution">
    <text evidence="4">The sequence shown here is derived from an EMBL/GenBank/DDBJ whole genome shotgun (WGS) entry which is preliminary data.</text>
</comment>
<dbReference type="AlphaFoldDB" id="A0A7W8HD13"/>
<evidence type="ECO:0000313" key="5">
    <source>
        <dbReference type="Proteomes" id="UP000543642"/>
    </source>
</evidence>
<protein>
    <submittedName>
        <fullName evidence="4">Magnesium-transporting ATPase (P-type)</fullName>
    </submittedName>
</protein>
<gene>
    <name evidence="4" type="ORF">HNP82_003319</name>
</gene>
<dbReference type="SUPFAM" id="SSF81665">
    <property type="entry name" value="Calcium ATPase, transmembrane domain M"/>
    <property type="match status" value="1"/>
</dbReference>
<dbReference type="Pfam" id="PF00690">
    <property type="entry name" value="Cation_ATPase_N"/>
    <property type="match status" value="1"/>
</dbReference>
<sequence length="102" mass="11266">MKKEKAAAQQMNREAAQRYQADISSGLSQEQVQERIDSGWTNEMVTEESKTVGQIIKGNLLTYFNLIFAILAILVVAAGSFRSLTFLPVVIANLFIGILPYG</sequence>
<name>A0A7W8HD13_9FIRM</name>
<feature type="transmembrane region" description="Helical" evidence="2">
    <location>
        <begin position="84"/>
        <end position="101"/>
    </location>
</feature>
<dbReference type="InterPro" id="IPR004014">
    <property type="entry name" value="ATPase_P-typ_cation-transptr_N"/>
</dbReference>
<dbReference type="RefSeq" id="WP_183776466.1">
    <property type="nucleotide sequence ID" value="NZ_JACHFW010000020.1"/>
</dbReference>
<feature type="region of interest" description="Disordered" evidence="1">
    <location>
        <begin position="1"/>
        <end position="30"/>
    </location>
</feature>
<dbReference type="InterPro" id="IPR023298">
    <property type="entry name" value="ATPase_P-typ_TM_dom_sf"/>
</dbReference>
<proteinExistence type="predicted"/>
<organism evidence="4 5">
    <name type="scientific">Catenibacillus scindens</name>
    <dbReference type="NCBI Taxonomy" id="673271"/>
    <lineage>
        <taxon>Bacteria</taxon>
        <taxon>Bacillati</taxon>
        <taxon>Bacillota</taxon>
        <taxon>Clostridia</taxon>
        <taxon>Lachnospirales</taxon>
        <taxon>Lachnospiraceae</taxon>
        <taxon>Catenibacillus</taxon>
    </lineage>
</organism>